<dbReference type="Proteomes" id="UP000070659">
    <property type="component" value="Unassembled WGS sequence"/>
</dbReference>
<dbReference type="RefSeq" id="WP_066889168.1">
    <property type="nucleotide sequence ID" value="NZ_JYIJ01000017.1"/>
</dbReference>
<evidence type="ECO:0000313" key="1">
    <source>
        <dbReference type="EMBL" id="KWX02260.1"/>
    </source>
</evidence>
<evidence type="ECO:0000313" key="3">
    <source>
        <dbReference type="EMBL" id="KWX06568.1"/>
    </source>
</evidence>
<comment type="caution">
    <text evidence="3">The sequence shown here is derived from an EMBL/GenBank/DDBJ whole genome shotgun (WGS) entry which is preliminary data.</text>
</comment>
<accession>A0A132N8W3</accession>
<dbReference type="STRING" id="1469144.LI90_3303"/>
<sequence length="83" mass="9152">MTVNPLTWPEYVPTGYAPSPWGLRRAQPLTQANGSATVVLDENQTDRWWFLECDPNGQWAFAQDKTGMPIAAAFADLLTAGRA</sequence>
<dbReference type="EMBL" id="LAXD01000001">
    <property type="protein sequence ID" value="KWX02260.1"/>
    <property type="molecule type" value="Genomic_DNA"/>
</dbReference>
<dbReference type="EMBL" id="JYIK01001097">
    <property type="protein sequence ID" value="KWX06568.1"/>
    <property type="molecule type" value="Genomic_DNA"/>
</dbReference>
<reference evidence="5" key="2">
    <citation type="submission" date="2015-02" db="EMBL/GenBank/DDBJ databases">
        <title>Physiological reanalysis, assessment of diazotrophy, and genome sequences of multiple isolates of Streptomyces thermoautotrophicus.</title>
        <authorList>
            <person name="MacKellar D.C."/>
            <person name="Lieber L."/>
            <person name="Norman J."/>
            <person name="Bolger A."/>
            <person name="Tobin C."/>
            <person name="Murray J.W."/>
            <person name="Friesen M."/>
            <person name="Prell J."/>
        </authorList>
    </citation>
    <scope>NUCLEOTIDE SEQUENCE [LARGE SCALE GENOMIC DNA]</scope>
    <source>
        <strain evidence="5">UBT1</strain>
    </source>
</reference>
<evidence type="ECO:0000313" key="2">
    <source>
        <dbReference type="EMBL" id="KWX03434.1"/>
    </source>
</evidence>
<reference evidence="4" key="3">
    <citation type="submission" date="2015-04" db="EMBL/GenBank/DDBJ databases">
        <title>Physiological reanalysis, assessment of diazotrophy, and genome sequences of multiple isolates of Streptomyces thermoautotrophicus.</title>
        <authorList>
            <person name="MacKellar D.C."/>
            <person name="Lieber L."/>
            <person name="Norman J."/>
            <person name="Bolger A."/>
            <person name="Tobin C."/>
            <person name="Murray J.W."/>
            <person name="Chang R."/>
            <person name="Ford T."/>
            <person name="Nguyen P.Q."/>
            <person name="Woodward J."/>
            <person name="Permingeat H."/>
            <person name="Joshi N.S."/>
            <person name="Silver P.A."/>
            <person name="Usadel B."/>
            <person name="Rutherford A.W."/>
            <person name="Friesen M."/>
            <person name="Prell J."/>
        </authorList>
    </citation>
    <scope>NUCLEOTIDE SEQUENCE [LARGE SCALE GENOMIC DNA]</scope>
    <source>
        <strain evidence="4">H1</strain>
    </source>
</reference>
<evidence type="ECO:0000313" key="6">
    <source>
        <dbReference type="Proteomes" id="UP000070659"/>
    </source>
</evidence>
<gene>
    <name evidence="1" type="ORF">LI90_3303</name>
    <name evidence="2" type="ORF">TH66_11015</name>
    <name evidence="3" type="ORF">TR74_21690</name>
</gene>
<dbReference type="Proteomes" id="UP000070188">
    <property type="component" value="Unassembled WGS sequence"/>
</dbReference>
<reference evidence="1" key="4">
    <citation type="submission" date="2015-04" db="EMBL/GenBank/DDBJ databases">
        <title>Physiological reanalysis, assessment of diazotrophy, and genome sequences of multiple isolates of Streptomyces thermoautotrophicus.</title>
        <authorList>
            <person name="MacKellar D.C."/>
            <person name="Lieber L."/>
            <person name="Norman J."/>
            <person name="Bolger A."/>
            <person name="Tobin C."/>
            <person name="Murray J.W."/>
            <person name="Woodward J."/>
            <person name="Friesen M."/>
            <person name="Prell J."/>
        </authorList>
    </citation>
    <scope>NUCLEOTIDE SEQUENCE [LARGE SCALE GENOMIC DNA]</scope>
    <source>
        <strain evidence="1">H1</strain>
    </source>
</reference>
<evidence type="ECO:0000313" key="4">
    <source>
        <dbReference type="Proteomes" id="UP000070188"/>
    </source>
</evidence>
<dbReference type="EMBL" id="JYIJ01000017">
    <property type="protein sequence ID" value="KWX03434.1"/>
    <property type="molecule type" value="Genomic_DNA"/>
</dbReference>
<dbReference type="AlphaFoldDB" id="A0A132N8W3"/>
<reference evidence="3 6" key="1">
    <citation type="submission" date="2015-02" db="EMBL/GenBank/DDBJ databases">
        <title>Physiological reanalysis, assessment of diazotrophy, and genome sequences of multiple isolates of Streptomyces thermoautotrophicus.</title>
        <authorList>
            <person name="MacKellar D.C."/>
            <person name="Lieber L."/>
            <person name="Norman J."/>
            <person name="Bolger A."/>
            <person name="Tobin C."/>
            <person name="Murray J.W."/>
            <person name="Prell J."/>
        </authorList>
    </citation>
    <scope>NUCLEOTIDE SEQUENCE [LARGE SCALE GENOMIC DNA]</scope>
    <source>
        <strain evidence="3 6">UBT1</strain>
    </source>
</reference>
<keyword evidence="4" id="KW-1185">Reference proteome</keyword>
<name>A0A132N8W3_9ACTN</name>
<protein>
    <submittedName>
        <fullName evidence="3">Uncharacterized protein</fullName>
    </submittedName>
</protein>
<dbReference type="Proteomes" id="UP000070598">
    <property type="component" value="Unassembled WGS sequence"/>
</dbReference>
<organism evidence="3 5">
    <name type="scientific">Carbonactinospora thermoautotrophica</name>
    <dbReference type="NCBI Taxonomy" id="1469144"/>
    <lineage>
        <taxon>Bacteria</taxon>
        <taxon>Bacillati</taxon>
        <taxon>Actinomycetota</taxon>
        <taxon>Actinomycetes</taxon>
        <taxon>Kitasatosporales</taxon>
        <taxon>Carbonactinosporaceae</taxon>
        <taxon>Carbonactinospora</taxon>
    </lineage>
</organism>
<dbReference type="PATRIC" id="fig|1469144.10.peg.3552"/>
<proteinExistence type="predicted"/>
<evidence type="ECO:0000313" key="5">
    <source>
        <dbReference type="Proteomes" id="UP000070598"/>
    </source>
</evidence>